<comment type="caution">
    <text evidence="1">The sequence shown here is derived from an EMBL/GenBank/DDBJ whole genome shotgun (WGS) entry which is preliminary data.</text>
</comment>
<evidence type="ECO:0000313" key="2">
    <source>
        <dbReference type="Proteomes" id="UP000070352"/>
    </source>
</evidence>
<gene>
    <name evidence="1" type="ORF">U473_05010</name>
</gene>
<dbReference type="AlphaFoldDB" id="A0A135L381"/>
<dbReference type="STRING" id="1413211.U473_05010"/>
<evidence type="ECO:0000313" key="1">
    <source>
        <dbReference type="EMBL" id="KXG43442.1"/>
    </source>
</evidence>
<name>A0A135L381_9BACI</name>
<protein>
    <submittedName>
        <fullName evidence="1">Uncharacterized protein</fullName>
    </submittedName>
</protein>
<dbReference type="Pfam" id="PF14035">
    <property type="entry name" value="YlzJ"/>
    <property type="match status" value="1"/>
</dbReference>
<accession>A0A135L381</accession>
<reference evidence="1 2" key="1">
    <citation type="submission" date="2016-02" db="EMBL/GenBank/DDBJ databases">
        <title>Draft Genome for Tepidibacillus decaturensis nov. sp. Strain Z9, an Anaerobic, Moderately Thermophilic and Heterotrophic Bacterium from Deep Subsurface of the Illinois Basin, USA.</title>
        <authorList>
            <person name="Dong Y."/>
            <person name="Chang J.Y."/>
            <person name="Sanford R."/>
            <person name="Fouke B.W."/>
        </authorList>
    </citation>
    <scope>NUCLEOTIDE SEQUENCE [LARGE SCALE GENOMIC DNA]</scope>
    <source>
        <strain evidence="1 2">Z9</strain>
    </source>
</reference>
<dbReference type="InterPro" id="IPR025619">
    <property type="entry name" value="YlzJ"/>
</dbReference>
<dbReference type="OrthoDB" id="1683573at2"/>
<dbReference type="EMBL" id="LSKU01000001">
    <property type="protein sequence ID" value="KXG43442.1"/>
    <property type="molecule type" value="Genomic_DNA"/>
</dbReference>
<proteinExistence type="predicted"/>
<sequence length="75" mass="8759">MIFYSTIPIETVFDGFDQMKLNYKEVQMGHMTMVVEPTSDYQAKIVRLISPVAQDYLNPKYQPGQTLYFNFSDSH</sequence>
<organism evidence="1 2">
    <name type="scientific">Tepidibacillus decaturensis</name>
    <dbReference type="NCBI Taxonomy" id="1413211"/>
    <lineage>
        <taxon>Bacteria</taxon>
        <taxon>Bacillati</taxon>
        <taxon>Bacillota</taxon>
        <taxon>Bacilli</taxon>
        <taxon>Bacillales</taxon>
        <taxon>Bacillaceae</taxon>
        <taxon>Tepidibacillus</taxon>
    </lineage>
</organism>
<dbReference type="Proteomes" id="UP000070352">
    <property type="component" value="Unassembled WGS sequence"/>
</dbReference>
<keyword evidence="2" id="KW-1185">Reference proteome</keyword>